<dbReference type="RefSeq" id="WP_193347140.1">
    <property type="nucleotide sequence ID" value="NZ_CBCSIP010000104.1"/>
</dbReference>
<dbReference type="Proteomes" id="UP001516472">
    <property type="component" value="Unassembled WGS sequence"/>
</dbReference>
<proteinExistence type="predicted"/>
<keyword evidence="3" id="KW-1185">Reference proteome</keyword>
<accession>A0ABR9PIQ4</accession>
<organism evidence="2 3">
    <name type="scientific">Corallococcus soli</name>
    <dbReference type="NCBI Taxonomy" id="2710757"/>
    <lineage>
        <taxon>Bacteria</taxon>
        <taxon>Pseudomonadati</taxon>
        <taxon>Myxococcota</taxon>
        <taxon>Myxococcia</taxon>
        <taxon>Myxococcales</taxon>
        <taxon>Cystobacterineae</taxon>
        <taxon>Myxococcaceae</taxon>
        <taxon>Corallococcus</taxon>
    </lineage>
</organism>
<keyword evidence="1" id="KW-0732">Signal</keyword>
<feature type="signal peptide" evidence="1">
    <location>
        <begin position="1"/>
        <end position="21"/>
    </location>
</feature>
<evidence type="ECO:0000256" key="1">
    <source>
        <dbReference type="SAM" id="SignalP"/>
    </source>
</evidence>
<sequence length="195" mass="20710">MKKTIQLLLAAMLFLSSPAFASLPPLTGATEVPGLRQPFSGITFNNSKRVLDNLVRAFGKRVGVSSGTPMTEHDVQCGLAKLGAGFVQELMLNTPPGFPADDLAGLPDALAHYRALEAQWCRPPPGAPTNKGAELVRLWIVRITEGTPQARTMTEKYTARAAKLDGPTFTARDVAIAVAVGLAILAKETLPLPVP</sequence>
<feature type="chain" id="PRO_5045092300" description="Secreted protein" evidence="1">
    <location>
        <begin position="22"/>
        <end position="195"/>
    </location>
</feature>
<gene>
    <name evidence="2" type="ORF">G4177_06275</name>
</gene>
<protein>
    <recommendedName>
        <fullName evidence="4">Secreted protein</fullName>
    </recommendedName>
</protein>
<reference evidence="2 3" key="1">
    <citation type="submission" date="2020-02" db="EMBL/GenBank/DDBJ databases">
        <authorList>
            <person name="Babadi Z.K."/>
            <person name="Risdian C."/>
            <person name="Ebrahimipour G.H."/>
            <person name="Wink J."/>
        </authorList>
    </citation>
    <scope>NUCLEOTIDE SEQUENCE [LARGE SCALE GENOMIC DNA]</scope>
    <source>
        <strain evidence="2 3">ZKHCc1 1396</strain>
    </source>
</reference>
<comment type="caution">
    <text evidence="2">The sequence shown here is derived from an EMBL/GenBank/DDBJ whole genome shotgun (WGS) entry which is preliminary data.</text>
</comment>
<evidence type="ECO:0000313" key="2">
    <source>
        <dbReference type="EMBL" id="MBE4747784.1"/>
    </source>
</evidence>
<evidence type="ECO:0008006" key="4">
    <source>
        <dbReference type="Google" id="ProtNLM"/>
    </source>
</evidence>
<name>A0ABR9PIQ4_9BACT</name>
<evidence type="ECO:0000313" key="3">
    <source>
        <dbReference type="Proteomes" id="UP001516472"/>
    </source>
</evidence>
<dbReference type="EMBL" id="JAAIYO010000001">
    <property type="protein sequence ID" value="MBE4747784.1"/>
    <property type="molecule type" value="Genomic_DNA"/>
</dbReference>